<sequence length="207" mass="21610">MESKIGRIDTPGGTTIHLTAPDGIVNVNSLFSLAVFIALTWNPSDPGNRLIEDDTTACLAGPSVAEDLVSFQASTFTPSAPSSSPASSPRPQAGIRITHNPSYHPSAKILARVTNSSLPRIGMLVSSLRSVARCVFVMLALINMVQINSGLWLAAAPTLSPPSSRSSSSSLSRCASTVAPFSCNTFARVLFRSTQGGEAVIRGVLVA</sequence>
<evidence type="ECO:0000313" key="3">
    <source>
        <dbReference type="Proteomes" id="UP000327157"/>
    </source>
</evidence>
<dbReference type="Proteomes" id="UP000327157">
    <property type="component" value="Chromosome 7"/>
</dbReference>
<feature type="region of interest" description="Disordered" evidence="1">
    <location>
        <begin position="75"/>
        <end position="97"/>
    </location>
</feature>
<organism evidence="2 3">
    <name type="scientific">Pyrus ussuriensis x Pyrus communis</name>
    <dbReference type="NCBI Taxonomy" id="2448454"/>
    <lineage>
        <taxon>Eukaryota</taxon>
        <taxon>Viridiplantae</taxon>
        <taxon>Streptophyta</taxon>
        <taxon>Embryophyta</taxon>
        <taxon>Tracheophyta</taxon>
        <taxon>Spermatophyta</taxon>
        <taxon>Magnoliopsida</taxon>
        <taxon>eudicotyledons</taxon>
        <taxon>Gunneridae</taxon>
        <taxon>Pentapetalae</taxon>
        <taxon>rosids</taxon>
        <taxon>fabids</taxon>
        <taxon>Rosales</taxon>
        <taxon>Rosaceae</taxon>
        <taxon>Amygdaloideae</taxon>
        <taxon>Maleae</taxon>
        <taxon>Pyrus</taxon>
    </lineage>
</organism>
<dbReference type="PANTHER" id="PTHR33430">
    <property type="entry name" value="MATERNAL EFFECT EMBRYO ARREST PROTEIN"/>
    <property type="match status" value="1"/>
</dbReference>
<accession>A0A5N5EZP8</accession>
<reference evidence="2 3" key="3">
    <citation type="submission" date="2019-11" db="EMBL/GenBank/DDBJ databases">
        <title>A de novo genome assembly of a pear dwarfing rootstock.</title>
        <authorList>
            <person name="Wang F."/>
            <person name="Wang J."/>
            <person name="Li S."/>
            <person name="Zhang Y."/>
            <person name="Fang M."/>
            <person name="Ma L."/>
            <person name="Zhao Y."/>
            <person name="Jiang S."/>
        </authorList>
    </citation>
    <scope>NUCLEOTIDE SEQUENCE [LARGE SCALE GENOMIC DNA]</scope>
    <source>
        <strain evidence="2">S2</strain>
        <tissue evidence="2">Leaf</tissue>
    </source>
</reference>
<evidence type="ECO:0000256" key="1">
    <source>
        <dbReference type="SAM" id="MobiDB-lite"/>
    </source>
</evidence>
<gene>
    <name evidence="2" type="ORF">D8674_031647</name>
</gene>
<protein>
    <submittedName>
        <fullName evidence="2">Uncharacterized protein</fullName>
    </submittedName>
</protein>
<evidence type="ECO:0000313" key="2">
    <source>
        <dbReference type="EMBL" id="KAB2596197.1"/>
    </source>
</evidence>
<proteinExistence type="predicted"/>
<dbReference type="AlphaFoldDB" id="A0A5N5EZP8"/>
<keyword evidence="3" id="KW-1185">Reference proteome</keyword>
<reference evidence="2 3" key="1">
    <citation type="submission" date="2019-09" db="EMBL/GenBank/DDBJ databases">
        <authorList>
            <person name="Ou C."/>
        </authorList>
    </citation>
    <scope>NUCLEOTIDE SEQUENCE [LARGE SCALE GENOMIC DNA]</scope>
    <source>
        <strain evidence="2">S2</strain>
        <tissue evidence="2">Leaf</tissue>
    </source>
</reference>
<dbReference type="EMBL" id="SMOL01000781">
    <property type="protein sequence ID" value="KAB2596197.1"/>
    <property type="molecule type" value="Genomic_DNA"/>
</dbReference>
<name>A0A5N5EZP8_9ROSA</name>
<comment type="caution">
    <text evidence="2">The sequence shown here is derived from an EMBL/GenBank/DDBJ whole genome shotgun (WGS) entry which is preliminary data.</text>
</comment>
<feature type="compositionally biased region" description="Low complexity" evidence="1">
    <location>
        <begin position="78"/>
        <end position="89"/>
    </location>
</feature>
<dbReference type="OrthoDB" id="666653at2759"/>
<reference evidence="3" key="2">
    <citation type="submission" date="2019-10" db="EMBL/GenBank/DDBJ databases">
        <title>A de novo genome assembly of a pear dwarfing rootstock.</title>
        <authorList>
            <person name="Wang F."/>
            <person name="Wang J."/>
            <person name="Li S."/>
            <person name="Zhang Y."/>
            <person name="Fang M."/>
            <person name="Ma L."/>
            <person name="Zhao Y."/>
            <person name="Jiang S."/>
        </authorList>
    </citation>
    <scope>NUCLEOTIDE SEQUENCE [LARGE SCALE GENOMIC DNA]</scope>
</reference>
<dbReference type="PANTHER" id="PTHR33430:SF7">
    <property type="entry name" value="OS07G0240400 PROTEIN"/>
    <property type="match status" value="1"/>
</dbReference>